<dbReference type="AlphaFoldDB" id="A0ABD3MYM5"/>
<name>A0ABD3MYM5_9STRA</name>
<gene>
    <name evidence="2" type="ORF">ACHAWO_006791</name>
</gene>
<dbReference type="EMBL" id="JALLPJ020001338">
    <property type="protein sequence ID" value="KAL3769025.1"/>
    <property type="molecule type" value="Genomic_DNA"/>
</dbReference>
<evidence type="ECO:0000313" key="2">
    <source>
        <dbReference type="EMBL" id="KAL3769025.1"/>
    </source>
</evidence>
<comment type="caution">
    <text evidence="2">The sequence shown here is derived from an EMBL/GenBank/DDBJ whole genome shotgun (WGS) entry which is preliminary data.</text>
</comment>
<evidence type="ECO:0000313" key="3">
    <source>
        <dbReference type="Proteomes" id="UP001530400"/>
    </source>
</evidence>
<keyword evidence="3" id="KW-1185">Reference proteome</keyword>
<feature type="compositionally biased region" description="Low complexity" evidence="1">
    <location>
        <begin position="11"/>
        <end position="31"/>
    </location>
</feature>
<accession>A0ABD3MYM5</accession>
<reference evidence="2 3" key="1">
    <citation type="submission" date="2024-10" db="EMBL/GenBank/DDBJ databases">
        <title>Updated reference genomes for cyclostephanoid diatoms.</title>
        <authorList>
            <person name="Roberts W.R."/>
            <person name="Alverson A.J."/>
        </authorList>
    </citation>
    <scope>NUCLEOTIDE SEQUENCE [LARGE SCALE GENOMIC DNA]</scope>
    <source>
        <strain evidence="2 3">AJA010-31</strain>
    </source>
</reference>
<dbReference type="Proteomes" id="UP001530400">
    <property type="component" value="Unassembled WGS sequence"/>
</dbReference>
<protein>
    <submittedName>
        <fullName evidence="2">Uncharacterized protein</fullName>
    </submittedName>
</protein>
<evidence type="ECO:0000256" key="1">
    <source>
        <dbReference type="SAM" id="MobiDB-lite"/>
    </source>
</evidence>
<organism evidence="2 3">
    <name type="scientific">Cyclotella atomus</name>
    <dbReference type="NCBI Taxonomy" id="382360"/>
    <lineage>
        <taxon>Eukaryota</taxon>
        <taxon>Sar</taxon>
        <taxon>Stramenopiles</taxon>
        <taxon>Ochrophyta</taxon>
        <taxon>Bacillariophyta</taxon>
        <taxon>Coscinodiscophyceae</taxon>
        <taxon>Thalassiosirophycidae</taxon>
        <taxon>Stephanodiscales</taxon>
        <taxon>Stephanodiscaceae</taxon>
        <taxon>Cyclotella</taxon>
    </lineage>
</organism>
<sequence length="136" mass="14292">MSSSNPTDVHSALSSEQELSVSAAAAESSLLNKDKKESKKPTLSALSGSCACGVDVEGMKETRDDLIRRIKEASSPKVSTDEDDAAVPAVLSSLYSCAALDLGDDDDDDDDPVPASMLNDPSRTICVITTAAMPWR</sequence>
<feature type="region of interest" description="Disordered" evidence="1">
    <location>
        <begin position="1"/>
        <end position="48"/>
    </location>
</feature>
<proteinExistence type="predicted"/>